<name>A0A068TTA7_COFCA</name>
<proteinExistence type="predicted"/>
<dbReference type="PhylomeDB" id="A0A068TTA7"/>
<dbReference type="PRINTS" id="PR00348">
    <property type="entry name" value="UBIQUITIN"/>
</dbReference>
<dbReference type="STRING" id="49390.A0A068TTA7"/>
<organism evidence="4 5">
    <name type="scientific">Coffea canephora</name>
    <name type="common">Robusta coffee</name>
    <dbReference type="NCBI Taxonomy" id="49390"/>
    <lineage>
        <taxon>Eukaryota</taxon>
        <taxon>Viridiplantae</taxon>
        <taxon>Streptophyta</taxon>
        <taxon>Embryophyta</taxon>
        <taxon>Tracheophyta</taxon>
        <taxon>Spermatophyta</taxon>
        <taxon>Magnoliopsida</taxon>
        <taxon>eudicotyledons</taxon>
        <taxon>Gunneridae</taxon>
        <taxon>Pentapetalae</taxon>
        <taxon>asterids</taxon>
        <taxon>lamiids</taxon>
        <taxon>Gentianales</taxon>
        <taxon>Rubiaceae</taxon>
        <taxon>Ixoroideae</taxon>
        <taxon>Gardenieae complex</taxon>
        <taxon>Bertiereae - Coffeeae clade</taxon>
        <taxon>Coffeeae</taxon>
        <taxon>Coffea</taxon>
    </lineage>
</organism>
<dbReference type="PROSITE" id="PS50053">
    <property type="entry name" value="UBIQUITIN_2"/>
    <property type="match status" value="5"/>
</dbReference>
<keyword evidence="1" id="KW-1017">Isopeptide bond</keyword>
<reference evidence="5" key="1">
    <citation type="journal article" date="2014" name="Science">
        <title>The coffee genome provides insight into the convergent evolution of caffeine biosynthesis.</title>
        <authorList>
            <person name="Denoeud F."/>
            <person name="Carretero-Paulet L."/>
            <person name="Dereeper A."/>
            <person name="Droc G."/>
            <person name="Guyot R."/>
            <person name="Pietrella M."/>
            <person name="Zheng C."/>
            <person name="Alberti A."/>
            <person name="Anthony F."/>
            <person name="Aprea G."/>
            <person name="Aury J.M."/>
            <person name="Bento P."/>
            <person name="Bernard M."/>
            <person name="Bocs S."/>
            <person name="Campa C."/>
            <person name="Cenci A."/>
            <person name="Combes M.C."/>
            <person name="Crouzillat D."/>
            <person name="Da Silva C."/>
            <person name="Daddiego L."/>
            <person name="De Bellis F."/>
            <person name="Dussert S."/>
            <person name="Garsmeur O."/>
            <person name="Gayraud T."/>
            <person name="Guignon V."/>
            <person name="Jahn K."/>
            <person name="Jamilloux V."/>
            <person name="Joet T."/>
            <person name="Labadie K."/>
            <person name="Lan T."/>
            <person name="Leclercq J."/>
            <person name="Lepelley M."/>
            <person name="Leroy T."/>
            <person name="Li L.T."/>
            <person name="Librado P."/>
            <person name="Lopez L."/>
            <person name="Munoz A."/>
            <person name="Noel B."/>
            <person name="Pallavicini A."/>
            <person name="Perrotta G."/>
            <person name="Poncet V."/>
            <person name="Pot D."/>
            <person name="Priyono X."/>
            <person name="Rigoreau M."/>
            <person name="Rouard M."/>
            <person name="Rozas J."/>
            <person name="Tranchant-Dubreuil C."/>
            <person name="VanBuren R."/>
            <person name="Zhang Q."/>
            <person name="Andrade A.C."/>
            <person name="Argout X."/>
            <person name="Bertrand B."/>
            <person name="de Kochko A."/>
            <person name="Graziosi G."/>
            <person name="Henry R.J."/>
            <person name="Jayarama X."/>
            <person name="Ming R."/>
            <person name="Nagai C."/>
            <person name="Rounsley S."/>
            <person name="Sankoff D."/>
            <person name="Giuliano G."/>
            <person name="Albert V.A."/>
            <person name="Wincker P."/>
            <person name="Lashermes P."/>
        </authorList>
    </citation>
    <scope>NUCLEOTIDE SEQUENCE [LARGE SCALE GENOMIC DNA]</scope>
    <source>
        <strain evidence="5">cv. DH200-94</strain>
    </source>
</reference>
<evidence type="ECO:0000313" key="5">
    <source>
        <dbReference type="Proteomes" id="UP000295252"/>
    </source>
</evidence>
<gene>
    <name evidence="4" type="ORF">GSCOC_T00026344001</name>
</gene>
<dbReference type="PANTHER" id="PTHR10666">
    <property type="entry name" value="UBIQUITIN"/>
    <property type="match status" value="1"/>
</dbReference>
<keyword evidence="5" id="KW-1185">Reference proteome</keyword>
<feature type="domain" description="Ubiquitin-like" evidence="3">
    <location>
        <begin position="240"/>
        <end position="310"/>
    </location>
</feature>
<dbReference type="InterPro" id="IPR029071">
    <property type="entry name" value="Ubiquitin-like_domsf"/>
</dbReference>
<accession>A0A068TTA7</accession>
<dbReference type="AlphaFoldDB" id="A0A068TTA7"/>
<feature type="domain" description="Ubiquitin-like" evidence="3">
    <location>
        <begin position="338"/>
        <end position="389"/>
    </location>
</feature>
<dbReference type="SUPFAM" id="SSF54236">
    <property type="entry name" value="Ubiquitin-like"/>
    <property type="match status" value="5"/>
</dbReference>
<feature type="domain" description="Ubiquitin-like" evidence="3">
    <location>
        <begin position="169"/>
        <end position="235"/>
    </location>
</feature>
<dbReference type="Gramene" id="CDO99257">
    <property type="protein sequence ID" value="CDO99257"/>
    <property type="gene ID" value="GSCOC_T00026344001"/>
</dbReference>
<evidence type="ECO:0000313" key="4">
    <source>
        <dbReference type="EMBL" id="CDO99257.1"/>
    </source>
</evidence>
<dbReference type="InterPro" id="IPR000626">
    <property type="entry name" value="Ubiquitin-like_dom"/>
</dbReference>
<dbReference type="Pfam" id="PF00240">
    <property type="entry name" value="ubiquitin"/>
    <property type="match status" value="4"/>
</dbReference>
<evidence type="ECO:0000256" key="2">
    <source>
        <dbReference type="ARBA" id="ARBA00022843"/>
    </source>
</evidence>
<dbReference type="InterPro" id="IPR050158">
    <property type="entry name" value="Ubiquitin_ubiquitin-like"/>
</dbReference>
<protein>
    <recommendedName>
        <fullName evidence="3">Ubiquitin-like domain-containing protein</fullName>
    </recommendedName>
</protein>
<dbReference type="SMART" id="SM00213">
    <property type="entry name" value="UBQ"/>
    <property type="match status" value="5"/>
</dbReference>
<keyword evidence="2" id="KW-0832">Ubl conjugation</keyword>
<evidence type="ECO:0000259" key="3">
    <source>
        <dbReference type="PROSITE" id="PS50053"/>
    </source>
</evidence>
<dbReference type="InParanoid" id="A0A068TTA7"/>
<dbReference type="OrthoDB" id="1894077at2759"/>
<evidence type="ECO:0000256" key="1">
    <source>
        <dbReference type="ARBA" id="ARBA00022499"/>
    </source>
</evidence>
<sequence>MEASQSSQHNDGDEEEEMNVYLKVIKTVAVTVKKSATVRSVKEKLNDKEGISECLQQVFYNGERLRDDQKLLSSNIQQNSTLQLFVQNFMPIRLFIKVPSGQKIIEVEARTCDTIQSIKSLIAAKEGINSQDFNLIYAGKLLDDEKTLGFLDIQKESTIYMVITPRDLFPVSLKMPTGEVVKLEVKGLYTVHDVKIIAESLVGFPLNDLTYHGEELENPKTLSSLGITAESVLEMSPQRIQVFIKNCCGKTMTIDVCLEDLVKKVKAKIFHKLRLPADVQSLVFEGKSLNNSRTLASYNIQKHSTIQLALCPPSVQPDYAPSLQRQFKLSDIGISSRDLPSSMTISQLKNMIQIKTSLPVKSLSIAGDMLLDKLSIANYGINKRTVVVVGWDAL</sequence>
<dbReference type="OMA" id="MIFNPRD"/>
<dbReference type="GO" id="GO:0003729">
    <property type="term" value="F:mRNA binding"/>
    <property type="evidence" value="ECO:0007669"/>
    <property type="project" value="UniProtKB-ARBA"/>
</dbReference>
<dbReference type="Proteomes" id="UP000295252">
    <property type="component" value="Chromosome V"/>
</dbReference>
<dbReference type="CDD" id="cd17039">
    <property type="entry name" value="Ubl_ubiquitin_like"/>
    <property type="match status" value="4"/>
</dbReference>
<dbReference type="InterPro" id="IPR019956">
    <property type="entry name" value="Ubiquitin_dom"/>
</dbReference>
<dbReference type="Gene3D" id="3.10.20.90">
    <property type="entry name" value="Phosphatidylinositol 3-kinase Catalytic Subunit, Chain A, domain 1"/>
    <property type="match status" value="5"/>
</dbReference>
<feature type="domain" description="Ubiquitin-like" evidence="3">
    <location>
        <begin position="18"/>
        <end position="87"/>
    </location>
</feature>
<feature type="domain" description="Ubiquitin-like" evidence="3">
    <location>
        <begin position="92"/>
        <end position="164"/>
    </location>
</feature>
<dbReference type="EMBL" id="HG739087">
    <property type="protein sequence ID" value="CDO99257.1"/>
    <property type="molecule type" value="Genomic_DNA"/>
</dbReference>